<organism evidence="1">
    <name type="scientific">Papilio xuthus</name>
    <name type="common">Asian swallowtail butterfly</name>
    <dbReference type="NCBI Taxonomy" id="66420"/>
    <lineage>
        <taxon>Eukaryota</taxon>
        <taxon>Metazoa</taxon>
        <taxon>Ecdysozoa</taxon>
        <taxon>Arthropoda</taxon>
        <taxon>Hexapoda</taxon>
        <taxon>Insecta</taxon>
        <taxon>Pterygota</taxon>
        <taxon>Neoptera</taxon>
        <taxon>Endopterygota</taxon>
        <taxon>Lepidoptera</taxon>
        <taxon>Glossata</taxon>
        <taxon>Ditrysia</taxon>
        <taxon>Papilionoidea</taxon>
        <taxon>Papilionidae</taxon>
        <taxon>Papilioninae</taxon>
        <taxon>Papilio</taxon>
    </lineage>
</organism>
<reference evidence="1" key="1">
    <citation type="journal article" date="2012" name="BMC Biol.">
        <title>Comprehensive microarray-based analysis for stage-specific larval camouflage pattern-associated genes in the swallowtail butterfly, Papilio xuthus.</title>
        <authorList>
            <person name="Futahashi R."/>
            <person name="Shirataki H."/>
            <person name="Narita T."/>
            <person name="Mita K."/>
            <person name="Fujiwara H."/>
        </authorList>
    </citation>
    <scope>NUCLEOTIDE SEQUENCE</scope>
    <source>
        <tissue evidence="1">Epidermis</tissue>
    </source>
</reference>
<protein>
    <submittedName>
        <fullName evidence="1">Uncharacterized protein</fullName>
    </submittedName>
</protein>
<proteinExistence type="evidence at transcript level"/>
<dbReference type="AlphaFoldDB" id="I4DQJ6"/>
<name>I4DQJ6_PAPXU</name>
<evidence type="ECO:0000313" key="1">
    <source>
        <dbReference type="EMBL" id="BAM20186.1"/>
    </source>
</evidence>
<accession>I4DQJ6</accession>
<dbReference type="EMBL" id="AK404286">
    <property type="protein sequence ID" value="BAM20186.1"/>
    <property type="molecule type" value="mRNA"/>
</dbReference>
<sequence>MSVGGSVDKHLTWYLQVLGSNPAMYRCVFRFPIYICTFIQRSYDERKHRDTCTYLRINSKICVKSTNPALGQRG</sequence>